<feature type="transmembrane region" description="Helical" evidence="1">
    <location>
        <begin position="71"/>
        <end position="92"/>
    </location>
</feature>
<organism evidence="3 4">
    <name type="scientific">Corynebacterium matruchotii</name>
    <dbReference type="NCBI Taxonomy" id="43768"/>
    <lineage>
        <taxon>Bacteria</taxon>
        <taxon>Bacillati</taxon>
        <taxon>Actinomycetota</taxon>
        <taxon>Actinomycetes</taxon>
        <taxon>Mycobacteriales</taxon>
        <taxon>Corynebacteriaceae</taxon>
        <taxon>Corynebacterium</taxon>
    </lineage>
</organism>
<keyword evidence="3" id="KW-0378">Hydrolase</keyword>
<keyword evidence="3" id="KW-0645">Protease</keyword>
<dbReference type="Proteomes" id="UP000249886">
    <property type="component" value="Unassembled WGS sequence"/>
</dbReference>
<dbReference type="AlphaFoldDB" id="A0A6H9XWC7"/>
<comment type="caution">
    <text evidence="3">The sequence shown here is derived from an EMBL/GenBank/DDBJ whole genome shotgun (WGS) entry which is preliminary data.</text>
</comment>
<accession>A0A6H9XWC7</accession>
<reference evidence="3 4" key="1">
    <citation type="submission" date="2018-06" db="EMBL/GenBank/DDBJ databases">
        <authorList>
            <consortium name="Pathogen Informatics"/>
            <person name="Doyle S."/>
        </authorList>
    </citation>
    <scope>NUCLEOTIDE SEQUENCE [LARGE SCALE GENOMIC DNA]</scope>
    <source>
        <strain evidence="3 4">NCTC10254</strain>
    </source>
</reference>
<feature type="transmembrane region" description="Helical" evidence="1">
    <location>
        <begin position="200"/>
        <end position="218"/>
    </location>
</feature>
<dbReference type="GO" id="GO:0006508">
    <property type="term" value="P:proteolysis"/>
    <property type="evidence" value="ECO:0007669"/>
    <property type="project" value="UniProtKB-KW"/>
</dbReference>
<proteinExistence type="predicted"/>
<feature type="domain" description="CAAX prenyl protease 2/Lysostaphin resistance protein A-like" evidence="2">
    <location>
        <begin position="144"/>
        <end position="236"/>
    </location>
</feature>
<dbReference type="GeneID" id="84573457"/>
<keyword evidence="1" id="KW-0812">Transmembrane</keyword>
<dbReference type="EMBL" id="UARK01000001">
    <property type="protein sequence ID" value="SPW23702.1"/>
    <property type="molecule type" value="Genomic_DNA"/>
</dbReference>
<evidence type="ECO:0000256" key="1">
    <source>
        <dbReference type="SAM" id="Phobius"/>
    </source>
</evidence>
<evidence type="ECO:0000313" key="4">
    <source>
        <dbReference type="Proteomes" id="UP000249886"/>
    </source>
</evidence>
<keyword evidence="1" id="KW-0472">Membrane</keyword>
<feature type="transmembrane region" description="Helical" evidence="1">
    <location>
        <begin position="23"/>
        <end position="43"/>
    </location>
</feature>
<dbReference type="RefSeq" id="WP_005525478.1">
    <property type="nucleotide sequence ID" value="NZ_CP050134.2"/>
</dbReference>
<dbReference type="GO" id="GO:0004175">
    <property type="term" value="F:endopeptidase activity"/>
    <property type="evidence" value="ECO:0007669"/>
    <property type="project" value="UniProtKB-ARBA"/>
</dbReference>
<feature type="transmembrane region" description="Helical" evidence="1">
    <location>
        <begin position="104"/>
        <end position="124"/>
    </location>
</feature>
<evidence type="ECO:0000313" key="3">
    <source>
        <dbReference type="EMBL" id="SPW23702.1"/>
    </source>
</evidence>
<dbReference type="Pfam" id="PF02517">
    <property type="entry name" value="Rce1-like"/>
    <property type="match status" value="1"/>
</dbReference>
<feature type="transmembrane region" description="Helical" evidence="1">
    <location>
        <begin position="223"/>
        <end position="244"/>
    </location>
</feature>
<dbReference type="InterPro" id="IPR003675">
    <property type="entry name" value="Rce1/LyrA-like_dom"/>
</dbReference>
<protein>
    <submittedName>
        <fullName evidence="3">Metal-dependent membrane protease</fullName>
    </submittedName>
</protein>
<dbReference type="GO" id="GO:0080120">
    <property type="term" value="P:CAAX-box protein maturation"/>
    <property type="evidence" value="ECO:0007669"/>
    <property type="project" value="UniProtKB-ARBA"/>
</dbReference>
<gene>
    <name evidence="3" type="ORF">NCTC10254_00059</name>
</gene>
<evidence type="ECO:0000259" key="2">
    <source>
        <dbReference type="Pfam" id="PF02517"/>
    </source>
</evidence>
<keyword evidence="1" id="KW-1133">Transmembrane helix</keyword>
<name>A0A6H9XWC7_9CORY</name>
<sequence length="253" mass="28243">MITISNNPATDQPADTRRIRQEIAIVLVVTFGLSGMRAALRLLSDLMQPVPLNQQQTTLAEHQSDTSWIDLAMQLCSSAMLFSWGFLALYLLRESIFSRWQPKAILEGAGLAALIGIPGLVFYLSAVHFGFSKQVVPSTLDDAWWEIIVLLIWSAANAFSEEIVVVMWLITRLEQLRIPPWVALLLSAVLRGSYHLYQGWSAGLGNIIMGLIFGAYYLKTRRVWPLILGHFLIDAVAFVGYSLLRGHLSFLGL</sequence>